<protein>
    <submittedName>
        <fullName evidence="2">Acetyltransferase GCN5</fullName>
    </submittedName>
</protein>
<dbReference type="SUPFAM" id="SSF55729">
    <property type="entry name" value="Acyl-CoA N-acyltransferases (Nat)"/>
    <property type="match status" value="1"/>
</dbReference>
<dbReference type="PROSITE" id="PS51186">
    <property type="entry name" value="GNAT"/>
    <property type="match status" value="1"/>
</dbReference>
<dbReference type="RefSeq" id="WP_033060127.1">
    <property type="nucleotide sequence ID" value="NZ_AZQQ01000096.1"/>
</dbReference>
<organism evidence="2 3">
    <name type="scientific">Pseudomonas mandelii PD30</name>
    <dbReference type="NCBI Taxonomy" id="1419583"/>
    <lineage>
        <taxon>Bacteria</taxon>
        <taxon>Pseudomonadati</taxon>
        <taxon>Pseudomonadota</taxon>
        <taxon>Gammaproteobacteria</taxon>
        <taxon>Pseudomonadales</taxon>
        <taxon>Pseudomonadaceae</taxon>
        <taxon>Pseudomonas</taxon>
    </lineage>
</organism>
<accession>A0A059KYA3</accession>
<evidence type="ECO:0000313" key="3">
    <source>
        <dbReference type="Proteomes" id="UP000026739"/>
    </source>
</evidence>
<dbReference type="Gene3D" id="3.40.630.30">
    <property type="match status" value="1"/>
</dbReference>
<sequence>MPAQIQLSENVTEAERLAILTPLLAHNLANGGDDAHETFALLLRAPDGDEVIGGLYGKISYRWLLIDLVSVPEQMRGQGIGERLMRMAEEIAQKKNCIGIWLETFSFQAPGFYRKLGYSEFGHLADYPPGHTRLYYQKTLC</sequence>
<dbReference type="AlphaFoldDB" id="A0A059KYA3"/>
<keyword evidence="2" id="KW-0808">Transferase</keyword>
<evidence type="ECO:0000259" key="1">
    <source>
        <dbReference type="PROSITE" id="PS51186"/>
    </source>
</evidence>
<evidence type="ECO:0000313" key="2">
    <source>
        <dbReference type="EMBL" id="KDD66709.1"/>
    </source>
</evidence>
<comment type="caution">
    <text evidence="2">The sequence shown here is derived from an EMBL/GenBank/DDBJ whole genome shotgun (WGS) entry which is preliminary data.</text>
</comment>
<dbReference type="GO" id="GO:0016747">
    <property type="term" value="F:acyltransferase activity, transferring groups other than amino-acyl groups"/>
    <property type="evidence" value="ECO:0007669"/>
    <property type="project" value="InterPro"/>
</dbReference>
<dbReference type="Pfam" id="PF00583">
    <property type="entry name" value="Acetyltransf_1"/>
    <property type="match status" value="1"/>
</dbReference>
<dbReference type="InterPro" id="IPR000182">
    <property type="entry name" value="GNAT_dom"/>
</dbReference>
<dbReference type="EMBL" id="AZQQ01000096">
    <property type="protein sequence ID" value="KDD66709.1"/>
    <property type="molecule type" value="Genomic_DNA"/>
</dbReference>
<dbReference type="CDD" id="cd04301">
    <property type="entry name" value="NAT_SF"/>
    <property type="match status" value="1"/>
</dbReference>
<proteinExistence type="predicted"/>
<feature type="domain" description="N-acetyltransferase" evidence="1">
    <location>
        <begin position="1"/>
        <end position="141"/>
    </location>
</feature>
<reference evidence="2 3" key="1">
    <citation type="submission" date="2013-12" db="EMBL/GenBank/DDBJ databases">
        <authorList>
            <person name="Formusa P.A."/>
            <person name="Habash M."/>
            <person name="Lee H."/>
            <person name="Trevors J.T."/>
        </authorList>
    </citation>
    <scope>NUCLEOTIDE SEQUENCE [LARGE SCALE GENOMIC DNA]</scope>
    <source>
        <strain evidence="2 3">PD30</strain>
    </source>
</reference>
<dbReference type="eggNOG" id="COG0456">
    <property type="taxonomic scope" value="Bacteria"/>
</dbReference>
<gene>
    <name evidence="2" type="ORF">V466_22980</name>
</gene>
<dbReference type="InterPro" id="IPR016181">
    <property type="entry name" value="Acyl_CoA_acyltransferase"/>
</dbReference>
<dbReference type="Proteomes" id="UP000026739">
    <property type="component" value="Unassembled WGS sequence"/>
</dbReference>
<name>A0A059KYA3_9PSED</name>